<dbReference type="Proteomes" id="UP001216150">
    <property type="component" value="Unassembled WGS sequence"/>
</dbReference>
<dbReference type="PANTHER" id="PTHR13522">
    <property type="entry name" value="U6 SNRNA PHOSPHODIESTERASE 1"/>
    <property type="match status" value="1"/>
</dbReference>
<sequence>MSLVQYSDSDSNSEPSPPRKKIARPAQADLPPLPASFHSLYASSTRVSTKDDPSLHAGRKRAIPHVEGNWPSHLYLEWVPGKEELRLLTDLIQAADPVASNSISHDEPNTTNTNANAYKTANANDPPLHTQPPTHRPRRPITPPHQSFQTCHSTHRTARSIQRDFSPRPFHVSPQTLKWVSNYEKTRWFLVLRVSRPKYNNLNRLLNLCNSVLHRFGQPPLYAKLDENQNGIEDLAFTYALNSDSDSNSKSGVRPVPVPVPVLESESSPAPVNGADNNGDFSSCFHISIAWRLKAPDSAEVERVQRVGLDKVRAIDIPFHCVKAKIGNYVDTFELPARA</sequence>
<dbReference type="InterPro" id="IPR027521">
    <property type="entry name" value="Usb1"/>
</dbReference>
<evidence type="ECO:0000256" key="6">
    <source>
        <dbReference type="ARBA" id="ARBA00030030"/>
    </source>
</evidence>
<evidence type="ECO:0000256" key="7">
    <source>
        <dbReference type="SAM" id="MobiDB-lite"/>
    </source>
</evidence>
<feature type="region of interest" description="Disordered" evidence="7">
    <location>
        <begin position="100"/>
        <end position="139"/>
    </location>
</feature>
<keyword evidence="9" id="KW-1185">Reference proteome</keyword>
<evidence type="ECO:0000256" key="2">
    <source>
        <dbReference type="ARBA" id="ARBA00022801"/>
    </source>
</evidence>
<evidence type="ECO:0000313" key="8">
    <source>
        <dbReference type="EMBL" id="KAJ5580989.1"/>
    </source>
</evidence>
<organism evidence="8 9">
    <name type="scientific">Penicillium hetheringtonii</name>
    <dbReference type="NCBI Taxonomy" id="911720"/>
    <lineage>
        <taxon>Eukaryota</taxon>
        <taxon>Fungi</taxon>
        <taxon>Dikarya</taxon>
        <taxon>Ascomycota</taxon>
        <taxon>Pezizomycotina</taxon>
        <taxon>Eurotiomycetes</taxon>
        <taxon>Eurotiomycetidae</taxon>
        <taxon>Eurotiales</taxon>
        <taxon>Aspergillaceae</taxon>
        <taxon>Penicillium</taxon>
    </lineage>
</organism>
<keyword evidence="4" id="KW-0539">Nucleus</keyword>
<evidence type="ECO:0000256" key="4">
    <source>
        <dbReference type="ARBA" id="ARBA00023242"/>
    </source>
</evidence>
<dbReference type="GO" id="GO:0000175">
    <property type="term" value="F:3'-5'-RNA exonuclease activity"/>
    <property type="evidence" value="ECO:0007669"/>
    <property type="project" value="TreeGrafter"/>
</dbReference>
<comment type="caution">
    <text evidence="8">The sequence shown here is derived from an EMBL/GenBank/DDBJ whole genome shotgun (WGS) entry which is preliminary data.</text>
</comment>
<feature type="compositionally biased region" description="Low complexity" evidence="7">
    <location>
        <begin position="109"/>
        <end position="133"/>
    </location>
</feature>
<accession>A0AAD6GQF7</accession>
<keyword evidence="3" id="KW-0456">Lyase</keyword>
<protein>
    <recommendedName>
        <fullName evidence="5">U6 snRNA phosphodiesterase 1</fullName>
    </recommendedName>
    <alternativeName>
        <fullName evidence="6">3'-5' RNA exonuclease USB1</fullName>
    </alternativeName>
</protein>
<dbReference type="PANTHER" id="PTHR13522:SF3">
    <property type="entry name" value="U6 SNRNA PHOSPHODIESTERASE 1"/>
    <property type="match status" value="1"/>
</dbReference>
<dbReference type="GO" id="GO:0016829">
    <property type="term" value="F:lyase activity"/>
    <property type="evidence" value="ECO:0007669"/>
    <property type="project" value="UniProtKB-KW"/>
</dbReference>
<dbReference type="Pfam" id="PF09749">
    <property type="entry name" value="HVSL"/>
    <property type="match status" value="1"/>
</dbReference>
<keyword evidence="2" id="KW-0378">Hydrolase</keyword>
<dbReference type="Gene3D" id="3.90.1140.10">
    <property type="entry name" value="Cyclic phosphodiesterase"/>
    <property type="match status" value="1"/>
</dbReference>
<keyword evidence="1" id="KW-0540">Nuclease</keyword>
<evidence type="ECO:0000256" key="5">
    <source>
        <dbReference type="ARBA" id="ARBA00029543"/>
    </source>
</evidence>
<evidence type="ECO:0000256" key="3">
    <source>
        <dbReference type="ARBA" id="ARBA00023239"/>
    </source>
</evidence>
<dbReference type="AlphaFoldDB" id="A0AAD6GQF7"/>
<reference evidence="8 9" key="1">
    <citation type="journal article" date="2023" name="IMA Fungus">
        <title>Comparative genomic study of the Penicillium genus elucidates a diverse pangenome and 15 lateral gene transfer events.</title>
        <authorList>
            <person name="Petersen C."/>
            <person name="Sorensen T."/>
            <person name="Nielsen M.R."/>
            <person name="Sondergaard T.E."/>
            <person name="Sorensen J.L."/>
            <person name="Fitzpatrick D.A."/>
            <person name="Frisvad J.C."/>
            <person name="Nielsen K.L."/>
        </authorList>
    </citation>
    <scope>NUCLEOTIDE SEQUENCE [LARGE SCALE GENOMIC DNA]</scope>
    <source>
        <strain evidence="8 9">IBT 29057</strain>
    </source>
</reference>
<dbReference type="GO" id="GO:0034477">
    <property type="term" value="P:U6 snRNA 3'-end processing"/>
    <property type="evidence" value="ECO:0007669"/>
    <property type="project" value="InterPro"/>
</dbReference>
<proteinExistence type="predicted"/>
<name>A0AAD6GQF7_9EURO</name>
<evidence type="ECO:0000313" key="9">
    <source>
        <dbReference type="Proteomes" id="UP001216150"/>
    </source>
</evidence>
<dbReference type="EMBL" id="JAQJAC010000006">
    <property type="protein sequence ID" value="KAJ5580989.1"/>
    <property type="molecule type" value="Genomic_DNA"/>
</dbReference>
<evidence type="ECO:0000256" key="1">
    <source>
        <dbReference type="ARBA" id="ARBA00022722"/>
    </source>
</evidence>
<feature type="region of interest" description="Disordered" evidence="7">
    <location>
        <begin position="1"/>
        <end position="36"/>
    </location>
</feature>
<dbReference type="GO" id="GO:0005634">
    <property type="term" value="C:nucleus"/>
    <property type="evidence" value="ECO:0007669"/>
    <property type="project" value="TreeGrafter"/>
</dbReference>
<gene>
    <name evidence="8" type="ORF">N7450_007290</name>
</gene>